<proteinExistence type="predicted"/>
<reference evidence="2" key="1">
    <citation type="submission" date="2022-03" db="EMBL/GenBank/DDBJ databases">
        <authorList>
            <person name="Sayadi A."/>
        </authorList>
    </citation>
    <scope>NUCLEOTIDE SEQUENCE</scope>
</reference>
<keyword evidence="3" id="KW-1185">Reference proteome</keyword>
<dbReference type="EMBL" id="CAKOFQ010007420">
    <property type="protein sequence ID" value="CAH2000736.1"/>
    <property type="molecule type" value="Genomic_DNA"/>
</dbReference>
<accession>A0A9P0LS43</accession>
<sequence length="166" mass="18926">MPPPNRYPLNLLNRDIPEECLVTETPPSRDAAAGPRRRGRPCKKRDEDTVATAAIVAPSGKRRLPEKWDEIPVQVSPEAPKRAKTLLERPLGGDKTGLRRSARVRMAPANRYPFIILVHTKRELNLINRGISDEYLVSAISDMEYFKLFIIFEDYNVLQNSLLCFK</sequence>
<dbReference type="Proteomes" id="UP001152888">
    <property type="component" value="Unassembled WGS sequence"/>
</dbReference>
<gene>
    <name evidence="2" type="ORF">ACAOBT_LOCUS25761</name>
</gene>
<evidence type="ECO:0000256" key="1">
    <source>
        <dbReference type="SAM" id="MobiDB-lite"/>
    </source>
</evidence>
<feature type="region of interest" description="Disordered" evidence="1">
    <location>
        <begin position="23"/>
        <end position="47"/>
    </location>
</feature>
<evidence type="ECO:0000313" key="3">
    <source>
        <dbReference type="Proteomes" id="UP001152888"/>
    </source>
</evidence>
<comment type="caution">
    <text evidence="2">The sequence shown here is derived from an EMBL/GenBank/DDBJ whole genome shotgun (WGS) entry which is preliminary data.</text>
</comment>
<protein>
    <submittedName>
        <fullName evidence="2">Uncharacterized protein</fullName>
    </submittedName>
</protein>
<evidence type="ECO:0000313" key="2">
    <source>
        <dbReference type="EMBL" id="CAH2000736.1"/>
    </source>
</evidence>
<name>A0A9P0LS43_ACAOB</name>
<dbReference type="AlphaFoldDB" id="A0A9P0LS43"/>
<organism evidence="2 3">
    <name type="scientific">Acanthoscelides obtectus</name>
    <name type="common">Bean weevil</name>
    <name type="synonym">Bruchus obtectus</name>
    <dbReference type="NCBI Taxonomy" id="200917"/>
    <lineage>
        <taxon>Eukaryota</taxon>
        <taxon>Metazoa</taxon>
        <taxon>Ecdysozoa</taxon>
        <taxon>Arthropoda</taxon>
        <taxon>Hexapoda</taxon>
        <taxon>Insecta</taxon>
        <taxon>Pterygota</taxon>
        <taxon>Neoptera</taxon>
        <taxon>Endopterygota</taxon>
        <taxon>Coleoptera</taxon>
        <taxon>Polyphaga</taxon>
        <taxon>Cucujiformia</taxon>
        <taxon>Chrysomeloidea</taxon>
        <taxon>Chrysomelidae</taxon>
        <taxon>Bruchinae</taxon>
        <taxon>Bruchini</taxon>
        <taxon>Acanthoscelides</taxon>
    </lineage>
</organism>